<dbReference type="InterPro" id="IPR052957">
    <property type="entry name" value="Auxin_embryo_med"/>
</dbReference>
<comment type="caution">
    <text evidence="2">The sequence shown here is derived from an EMBL/GenBank/DDBJ whole genome shotgun (WGS) entry which is preliminary data.</text>
</comment>
<dbReference type="NCBIfam" id="NF047352">
    <property type="entry name" value="P_loop_sacsin"/>
    <property type="match status" value="1"/>
</dbReference>
<gene>
    <name evidence="2" type="ORF">B0T14DRAFT_531382</name>
</gene>
<organism evidence="2 3">
    <name type="scientific">Immersiella caudata</name>
    <dbReference type="NCBI Taxonomy" id="314043"/>
    <lineage>
        <taxon>Eukaryota</taxon>
        <taxon>Fungi</taxon>
        <taxon>Dikarya</taxon>
        <taxon>Ascomycota</taxon>
        <taxon>Pezizomycotina</taxon>
        <taxon>Sordariomycetes</taxon>
        <taxon>Sordariomycetidae</taxon>
        <taxon>Sordariales</taxon>
        <taxon>Lasiosphaeriaceae</taxon>
        <taxon>Immersiella</taxon>
    </lineage>
</organism>
<dbReference type="PANTHER" id="PTHR32387">
    <property type="entry name" value="WU:FJ29H11"/>
    <property type="match status" value="1"/>
</dbReference>
<dbReference type="PANTHER" id="PTHR32387:SF0">
    <property type="entry name" value="PROTEIN NO VEIN"/>
    <property type="match status" value="1"/>
</dbReference>
<name>A0AA39U6H3_9PEZI</name>
<accession>A0AA39U6H3</accession>
<dbReference type="Proteomes" id="UP001175000">
    <property type="component" value="Unassembled WGS sequence"/>
</dbReference>
<dbReference type="SUPFAM" id="SSF55874">
    <property type="entry name" value="ATPase domain of HSP90 chaperone/DNA topoisomerase II/histidine kinase"/>
    <property type="match status" value="1"/>
</dbReference>
<keyword evidence="3" id="KW-1185">Reference proteome</keyword>
<dbReference type="EMBL" id="JAULSU010000007">
    <property type="protein sequence ID" value="KAK0611985.1"/>
    <property type="molecule type" value="Genomic_DNA"/>
</dbReference>
<dbReference type="Gene3D" id="3.30.565.10">
    <property type="entry name" value="Histidine kinase-like ATPase, C-terminal domain"/>
    <property type="match status" value="1"/>
</dbReference>
<protein>
    <submittedName>
        <fullName evidence="2">Uncharacterized protein</fullName>
    </submittedName>
</protein>
<feature type="compositionally biased region" description="Low complexity" evidence="1">
    <location>
        <begin position="1392"/>
        <end position="1411"/>
    </location>
</feature>
<evidence type="ECO:0000256" key="1">
    <source>
        <dbReference type="SAM" id="MobiDB-lite"/>
    </source>
</evidence>
<evidence type="ECO:0000313" key="2">
    <source>
        <dbReference type="EMBL" id="KAK0611985.1"/>
    </source>
</evidence>
<evidence type="ECO:0000313" key="3">
    <source>
        <dbReference type="Proteomes" id="UP001175000"/>
    </source>
</evidence>
<reference evidence="2" key="1">
    <citation type="submission" date="2023-06" db="EMBL/GenBank/DDBJ databases">
        <title>Genome-scale phylogeny and comparative genomics of the fungal order Sordariales.</title>
        <authorList>
            <consortium name="Lawrence Berkeley National Laboratory"/>
            <person name="Hensen N."/>
            <person name="Bonometti L."/>
            <person name="Westerberg I."/>
            <person name="Brannstrom I.O."/>
            <person name="Guillou S."/>
            <person name="Cros-Aarteil S."/>
            <person name="Calhoun S."/>
            <person name="Haridas S."/>
            <person name="Kuo A."/>
            <person name="Mondo S."/>
            <person name="Pangilinan J."/>
            <person name="Riley R."/>
            <person name="Labutti K."/>
            <person name="Andreopoulos B."/>
            <person name="Lipzen A."/>
            <person name="Chen C."/>
            <person name="Yanf M."/>
            <person name="Daum C."/>
            <person name="Ng V."/>
            <person name="Clum A."/>
            <person name="Steindorff A."/>
            <person name="Ohm R."/>
            <person name="Martin F."/>
            <person name="Silar P."/>
            <person name="Natvig D."/>
            <person name="Lalanne C."/>
            <person name="Gautier V."/>
            <person name="Ament-Velasquez S.L."/>
            <person name="Kruys A."/>
            <person name="Hutchinson M.I."/>
            <person name="Powell A.J."/>
            <person name="Barry K."/>
            <person name="Miller A.N."/>
            <person name="Grigoriev I.V."/>
            <person name="Debuchy R."/>
            <person name="Gladieux P."/>
            <person name="Thoren M.H."/>
            <person name="Johannesson H."/>
        </authorList>
    </citation>
    <scope>NUCLEOTIDE SEQUENCE</scope>
    <source>
        <strain evidence="2">CBS 606.72</strain>
    </source>
</reference>
<proteinExistence type="predicted"/>
<feature type="region of interest" description="Disordered" evidence="1">
    <location>
        <begin position="1392"/>
        <end position="1418"/>
    </location>
</feature>
<sequence>MTGPSPISSSVAAARDLVETIAVEHGHLTDEVYSKMDPATRRLVKEAFGKKDSLIGSSIITLAKNLYSHDVRFIFELLQNADDNLFERAKKSGHEPYLVFWVFQDRIVVDCNEDGFEEANLRAICSVGQSSKVGREGYIGEKGIGFKSVFKVAWKVHVQSRDYSFCFKHRPGDSGMGMISPEWHPAEALPEPMTRMTFFLHDSGDGSIQAAQSEHIEHEFEQLQPSMMLFLKKIRRIEVRFFDSKERETKSSIMTRSACNRPNRAVLEKVRARVGDGGKRWITTSKSYYHLTKGKATGLAKNENRTYSAAEEASQAYSTAEIVLAFPLDELSVPIDKPQNIFAFLPMRHVGFNFLIHSDFVTMANREDIVTSSLRNQGIRKHIASTFVSAVKQMCGHPKLRFQWMRFLPPPTGSHVNDGFWRGFVDLLKQQLLGAEIMVPRLVGPQRTTKQVKQFPSTPIFRDQHREPLFDDLEGRAALYISKCYKVADLRLLHPYGLDPLSVQDILDRVSADLGRATSKMRSSTTDADWHSRVAKVLKYCFTLNDLFISDSIQTMPLLPLGNGRWVSLRTGQPPVYFPATSNNTTIPPGLPIQLICPNAAMHPDRKKLFLTLGVKIATDNHIRSIVLEEYQKRWPSQQESIAWIRFLYLTRLEKTESADDYTAVSILSSTMESIQPFRKDVYFPDDKSEYGAAKLGLDVNFLHPDYLKDPPMRSGERVAAADELWRKWLHDMAWIRKRLKLVASDGSAISHEALHVAHHLPGMFLGLLHHLWPYEGGTVQQSEALRTKFQELEVLCDGGKKHRLDKTIFPTSHLKALASRFTRTDEHLPFVDLQQTRWDGKISGWEFLDTLGVVSDDNLAFYLDILRCIVTRTTDASELRDPSRLLDLYQAIHGKCIASPNLEQARELIRSEFHKIEGIYVPRTQRGDALFDWESPNHCLLGAPVDLGHKEPIDTLYDKVFGGAVASTGLATVKHFFRDTLAIPRLSWRDYVAELEFLRSLEHSDFALIGAQYKRLKAARLNVGDTKELRKLFRDNELIFFRGDEDYTWYGTGECLWSSGTGVQGLVNLAQLYDHDLETFFVESLQVTRLTAQLIYDELLTLSDKQGTIETVQHVKRQLLAFSSLLQEETLSQAPAPSPLVEKPILPIRQTNGKVLLLPASAGFTIVDRAGPMAQFRDVVKTLDFTMEEVHELELFIRWAGLQNLYLSQMVEEVPDVGSGKKFRVSEPRYDLRYKAHGLVRVAKYFRSPRFQGNGQALYDLLRDSETWETDDISARLSLTVNGKTHSIKLKQGDVYMSGEDTSPLKIFIPHEETAQDVCIQQTLPQKFVKWLMDPLDESRVPVNDRAVGIVKGLLNARLRSIPSILTQEGIHEIELEDRDDAAPDAVVTTVAPPQTPSGSGSGFSSPGTPDRVFTPVPSADFETPLTDPFSSPSPNLFPRANPAPSRPLFSLEQRSVREPQTAAGVELYQQLLGHMIQAGKQVRFPDQGVFGVSQLTEALNGVGGSNLSTDFSSSNFSTFQLGAAGELFVFEILKSLASVSLPGFSWPNWTSNIKQQVKIHPDYETMVSWGGGVEVSDLQYSDTSGLFTALLIEKGHLSSAKWAGKRPHYYLEVKSTPRSCNEPFYMSGSQYKKVKFLRNPSFAALGTYSSCCR</sequence>
<dbReference type="InterPro" id="IPR036890">
    <property type="entry name" value="HATPase_C_sf"/>
</dbReference>